<gene>
    <name evidence="4" type="ORF">MAR_037231</name>
</gene>
<dbReference type="Proteomes" id="UP001164746">
    <property type="component" value="Chromosome 13"/>
</dbReference>
<name>A0ABY7FR94_MYAAR</name>
<dbReference type="PANTHER" id="PTHR23010:SF1">
    <property type="entry name" value="MIDNOLIN"/>
    <property type="match status" value="1"/>
</dbReference>
<accession>A0ABY7FR94</accession>
<feature type="compositionally biased region" description="Low complexity" evidence="3">
    <location>
        <begin position="260"/>
        <end position="274"/>
    </location>
</feature>
<dbReference type="PANTHER" id="PTHR23010">
    <property type="entry name" value="MIDNOLIN"/>
    <property type="match status" value="1"/>
</dbReference>
<feature type="compositionally biased region" description="Basic residues" evidence="3">
    <location>
        <begin position="59"/>
        <end position="68"/>
    </location>
</feature>
<feature type="compositionally biased region" description="Basic and acidic residues" evidence="3">
    <location>
        <begin position="239"/>
        <end position="259"/>
    </location>
</feature>
<protein>
    <submittedName>
        <fullName evidence="4">MIDuncharacterized</fullName>
    </submittedName>
</protein>
<reference evidence="4" key="1">
    <citation type="submission" date="2022-11" db="EMBL/GenBank/DDBJ databases">
        <title>Centuries of genome instability and evolution in soft-shell clam transmissible cancer (bioRxiv).</title>
        <authorList>
            <person name="Hart S.F.M."/>
            <person name="Yonemitsu M.A."/>
            <person name="Giersch R.M."/>
            <person name="Beal B.F."/>
            <person name="Arriagada G."/>
            <person name="Davis B.W."/>
            <person name="Ostrander E.A."/>
            <person name="Goff S.P."/>
            <person name="Metzger M.J."/>
        </authorList>
    </citation>
    <scope>NUCLEOTIDE SEQUENCE</scope>
    <source>
        <strain evidence="4">MELC-2E11</strain>
        <tissue evidence="4">Siphon/mantle</tissue>
    </source>
</reference>
<feature type="region of interest" description="Disordered" evidence="3">
    <location>
        <begin position="239"/>
        <end position="280"/>
    </location>
</feature>
<evidence type="ECO:0000313" key="5">
    <source>
        <dbReference type="Proteomes" id="UP001164746"/>
    </source>
</evidence>
<feature type="compositionally biased region" description="Polar residues" evidence="3">
    <location>
        <begin position="81"/>
        <end position="93"/>
    </location>
</feature>
<proteinExistence type="predicted"/>
<feature type="region of interest" description="Disordered" evidence="3">
    <location>
        <begin position="59"/>
        <end position="93"/>
    </location>
</feature>
<evidence type="ECO:0000256" key="2">
    <source>
        <dbReference type="ARBA" id="ARBA00023242"/>
    </source>
</evidence>
<evidence type="ECO:0000313" key="4">
    <source>
        <dbReference type="EMBL" id="WAR23562.1"/>
    </source>
</evidence>
<comment type="subcellular location">
    <subcellularLocation>
        <location evidence="1">Nucleus</location>
    </subcellularLocation>
</comment>
<keyword evidence="2" id="KW-0539">Nucleus</keyword>
<sequence>METVKDIQQRVSEAVMMNMTTNSRVNDFLTGRAPLLLAMKLGEHMMFVQLQLSNSSCSSRRRTNHTHCAHGNSNGSHNNNTSSEKCNPSPNSGLNSCNSGAVIDSVNHLGQGVYSGKFSGTLDPTIQDPAGRPKRDINTILQILNDLLVASPQFRESGGSCFSSDKNFSPPCQQPVLDTTRSYNDNSGDANLRGKVKTLKRMMEERKLRRQEKRGLRAPYQWPNKLSHVYQRMKARENTNYESAVKRDLEVAGKSESHPESSSSFQPSSSAPMEQESVLV</sequence>
<organism evidence="4 5">
    <name type="scientific">Mya arenaria</name>
    <name type="common">Soft-shell clam</name>
    <dbReference type="NCBI Taxonomy" id="6604"/>
    <lineage>
        <taxon>Eukaryota</taxon>
        <taxon>Metazoa</taxon>
        <taxon>Spiralia</taxon>
        <taxon>Lophotrochozoa</taxon>
        <taxon>Mollusca</taxon>
        <taxon>Bivalvia</taxon>
        <taxon>Autobranchia</taxon>
        <taxon>Heteroconchia</taxon>
        <taxon>Euheterodonta</taxon>
        <taxon>Imparidentia</taxon>
        <taxon>Neoheterodontei</taxon>
        <taxon>Myida</taxon>
        <taxon>Myoidea</taxon>
        <taxon>Myidae</taxon>
        <taxon>Mya</taxon>
    </lineage>
</organism>
<feature type="compositionally biased region" description="Low complexity" evidence="3">
    <location>
        <begin position="70"/>
        <end position="80"/>
    </location>
</feature>
<evidence type="ECO:0000256" key="1">
    <source>
        <dbReference type="ARBA" id="ARBA00004123"/>
    </source>
</evidence>
<keyword evidence="5" id="KW-1185">Reference proteome</keyword>
<dbReference type="EMBL" id="CP111024">
    <property type="protein sequence ID" value="WAR23562.1"/>
    <property type="molecule type" value="Genomic_DNA"/>
</dbReference>
<dbReference type="InterPro" id="IPR039336">
    <property type="entry name" value="Midnolin"/>
</dbReference>
<evidence type="ECO:0000256" key="3">
    <source>
        <dbReference type="SAM" id="MobiDB-lite"/>
    </source>
</evidence>